<dbReference type="Pfam" id="PF02230">
    <property type="entry name" value="Abhydrolase_2"/>
    <property type="match status" value="1"/>
</dbReference>
<protein>
    <submittedName>
        <fullName evidence="4">Esterase</fullName>
    </submittedName>
</protein>
<dbReference type="RefSeq" id="WP_042217499.1">
    <property type="nucleotide sequence ID" value="NZ_CP009285.1"/>
</dbReference>
<feature type="domain" description="Phospholipase/carboxylesterase/thioesterase" evidence="3">
    <location>
        <begin position="16"/>
        <end position="200"/>
    </location>
</feature>
<name>A0A089LJ23_PAEBO</name>
<keyword evidence="2" id="KW-0378">Hydrolase</keyword>
<dbReference type="Proteomes" id="UP000029518">
    <property type="component" value="Chromosome"/>
</dbReference>
<evidence type="ECO:0000313" key="5">
    <source>
        <dbReference type="Proteomes" id="UP000029518"/>
    </source>
</evidence>
<evidence type="ECO:0000259" key="3">
    <source>
        <dbReference type="Pfam" id="PF02230"/>
    </source>
</evidence>
<evidence type="ECO:0000313" key="4">
    <source>
        <dbReference type="EMBL" id="AIQ60862.1"/>
    </source>
</evidence>
<dbReference type="KEGG" id="pbd:PBOR_30980"/>
<dbReference type="PANTHER" id="PTHR10655:SF17">
    <property type="entry name" value="LYSOPHOSPHOLIPASE-LIKE PROTEIN 1"/>
    <property type="match status" value="1"/>
</dbReference>
<dbReference type="PANTHER" id="PTHR10655">
    <property type="entry name" value="LYSOPHOSPHOLIPASE-RELATED"/>
    <property type="match status" value="1"/>
</dbReference>
<organism evidence="4 5">
    <name type="scientific">Paenibacillus borealis</name>
    <dbReference type="NCBI Taxonomy" id="160799"/>
    <lineage>
        <taxon>Bacteria</taxon>
        <taxon>Bacillati</taxon>
        <taxon>Bacillota</taxon>
        <taxon>Bacilli</taxon>
        <taxon>Bacillales</taxon>
        <taxon>Paenibacillaceae</taxon>
        <taxon>Paenibacillus</taxon>
    </lineage>
</organism>
<dbReference type="Gene3D" id="3.40.50.1820">
    <property type="entry name" value="alpha/beta hydrolase"/>
    <property type="match status" value="1"/>
</dbReference>
<dbReference type="InterPro" id="IPR003140">
    <property type="entry name" value="PLipase/COase/thioEstase"/>
</dbReference>
<dbReference type="SUPFAM" id="SSF53474">
    <property type="entry name" value="alpha/beta-Hydrolases"/>
    <property type="match status" value="1"/>
</dbReference>
<keyword evidence="5" id="KW-1185">Reference proteome</keyword>
<comment type="similarity">
    <text evidence="1">Belongs to the AB hydrolase superfamily. AB hydrolase 2 family.</text>
</comment>
<evidence type="ECO:0000256" key="2">
    <source>
        <dbReference type="ARBA" id="ARBA00022801"/>
    </source>
</evidence>
<dbReference type="InterPro" id="IPR050565">
    <property type="entry name" value="LYPA1-2/EST-like"/>
</dbReference>
<dbReference type="EMBL" id="CP009285">
    <property type="protein sequence ID" value="AIQ60862.1"/>
    <property type="molecule type" value="Genomic_DNA"/>
</dbReference>
<dbReference type="HOGENOM" id="CLU_049413_5_3_9"/>
<dbReference type="InterPro" id="IPR029058">
    <property type="entry name" value="AB_hydrolase_fold"/>
</dbReference>
<sequence>MNPTYQYDVHLPVNLEEGKKYPVIITLHGKGSNERNMFGLVAPLAADFIIIGVRGNLQLGSGYQYYDLKSLGNPIREMFDQAVTDLEAFIQYATEKYPIDPDKRYLLGFSQGAILSMTLALTMGEQLKGIVALNGYIPDFVKTEYSLRSIKDVSVFASHGEYDSVFPVRIGHETASYLEGQTERLTFKLYPTDHGVSEENQLDFLNWIKQDAKFNTNKG</sequence>
<accession>A0A089LJ23</accession>
<dbReference type="OrthoDB" id="9795555at2"/>
<evidence type="ECO:0000256" key="1">
    <source>
        <dbReference type="ARBA" id="ARBA00006499"/>
    </source>
</evidence>
<dbReference type="GO" id="GO:0016787">
    <property type="term" value="F:hydrolase activity"/>
    <property type="evidence" value="ECO:0007669"/>
    <property type="project" value="UniProtKB-KW"/>
</dbReference>
<dbReference type="AlphaFoldDB" id="A0A089LJ23"/>
<proteinExistence type="inferred from homology"/>
<gene>
    <name evidence="4" type="ORF">PBOR_30980</name>
</gene>
<reference evidence="4" key="1">
    <citation type="submission" date="2014-08" db="EMBL/GenBank/DDBJ databases">
        <title>Comparative genomics of the Paenibacillus odorifer group.</title>
        <authorList>
            <person name="den Bakker H.C."/>
            <person name="Tsai Y.-C.Y.-C."/>
            <person name="Martin N."/>
            <person name="Korlach J."/>
            <person name="Wiedmann M."/>
        </authorList>
    </citation>
    <scope>NUCLEOTIDE SEQUENCE [LARGE SCALE GENOMIC DNA]</scope>
    <source>
        <strain evidence="4">DSM 13188</strain>
    </source>
</reference>